<dbReference type="GO" id="GO:0003824">
    <property type="term" value="F:catalytic activity"/>
    <property type="evidence" value="ECO:0007669"/>
    <property type="project" value="UniProtKB-ARBA"/>
</dbReference>
<feature type="domain" description="AB hydrolase-1" evidence="1">
    <location>
        <begin position="24"/>
        <end position="257"/>
    </location>
</feature>
<protein>
    <recommendedName>
        <fullName evidence="1">AB hydrolase-1 domain-containing protein</fullName>
    </recommendedName>
</protein>
<dbReference type="InterPro" id="IPR029058">
    <property type="entry name" value="AB_hydrolase_fold"/>
</dbReference>
<dbReference type="PANTHER" id="PTHR43194:SF2">
    <property type="entry name" value="PEROXISOMAL MEMBRANE PROTEIN LPX1"/>
    <property type="match status" value="1"/>
</dbReference>
<dbReference type="RefSeq" id="WP_083019570.1">
    <property type="nucleotide sequence ID" value="NZ_MVII01000042.1"/>
</dbReference>
<dbReference type="EMBL" id="MVII01000042">
    <property type="protein sequence ID" value="ORB49153.1"/>
    <property type="molecule type" value="Genomic_DNA"/>
</dbReference>
<dbReference type="InterPro" id="IPR050228">
    <property type="entry name" value="Carboxylesterase_BioH"/>
</dbReference>
<dbReference type="PANTHER" id="PTHR43194">
    <property type="entry name" value="HYDROLASE ALPHA/BETA FOLD FAMILY"/>
    <property type="match status" value="1"/>
</dbReference>
<dbReference type="OrthoDB" id="495620at2"/>
<evidence type="ECO:0000313" key="3">
    <source>
        <dbReference type="Proteomes" id="UP000192434"/>
    </source>
</evidence>
<dbReference type="InterPro" id="IPR000073">
    <property type="entry name" value="AB_hydrolase_1"/>
</dbReference>
<dbReference type="SUPFAM" id="SSF53474">
    <property type="entry name" value="alpha/beta-Hydrolases"/>
    <property type="match status" value="1"/>
</dbReference>
<dbReference type="Gene3D" id="1.10.210.20">
    <property type="match status" value="1"/>
</dbReference>
<evidence type="ECO:0000313" key="2">
    <source>
        <dbReference type="EMBL" id="ORB49153.1"/>
    </source>
</evidence>
<dbReference type="Pfam" id="PF12697">
    <property type="entry name" value="Abhydrolase_6"/>
    <property type="match status" value="1"/>
</dbReference>
<reference evidence="2 3" key="1">
    <citation type="submission" date="2016-12" db="EMBL/GenBank/DDBJ databases">
        <title>The new phylogeny of genus Mycobacterium.</title>
        <authorList>
            <person name="Tortoli E."/>
            <person name="Trovato A."/>
            <person name="Cirillo D.M."/>
        </authorList>
    </citation>
    <scope>NUCLEOTIDE SEQUENCE [LARGE SCALE GENOMIC DNA]</scope>
    <source>
        <strain evidence="2 3">CCUG 66554</strain>
    </source>
</reference>
<proteinExistence type="predicted"/>
<comment type="caution">
    <text evidence="2">The sequence shown here is derived from an EMBL/GenBank/DDBJ whole genome shotgun (WGS) entry which is preliminary data.</text>
</comment>
<dbReference type="Gene3D" id="3.40.50.1820">
    <property type="entry name" value="alpha/beta hydrolase"/>
    <property type="match status" value="1"/>
</dbReference>
<evidence type="ECO:0000259" key="1">
    <source>
        <dbReference type="Pfam" id="PF12697"/>
    </source>
</evidence>
<name>A0A1X0IM66_9MYCO</name>
<dbReference type="Proteomes" id="UP000192434">
    <property type="component" value="Unassembled WGS sequence"/>
</dbReference>
<dbReference type="AlphaFoldDB" id="A0A1X0IM66"/>
<gene>
    <name evidence="2" type="ORF">BST43_23895</name>
</gene>
<accession>A0A1X0IM66</accession>
<sequence>MYTITIDDTQITFDDQGLDNGPALLLLTGWGHDHRAYDELMPYLVPHHRVIRMDWRGHGVDRTPTADFGLAEQVSDVIGLLDALSVESFVPVAHAHAGWTALELAERLGAERVPGVMIVDLIMSQAPAEFLDGIRAFRDPANWRSSRLEFLDAWLAGSGNEAVNRHIRSEMGGFGFDVWARAGRVIEDAYATWGSPMARMEKLSEPRRVHHVFCKPERTAYDDLHEEFRARNPWFSYARLDGTTHFPQLELPKRCAEELLALLRTDDRAH</sequence>
<organism evidence="2 3">
    <name type="scientific">Mycobacteroides saopaulense</name>
    <dbReference type="NCBI Taxonomy" id="1578165"/>
    <lineage>
        <taxon>Bacteria</taxon>
        <taxon>Bacillati</taxon>
        <taxon>Actinomycetota</taxon>
        <taxon>Actinomycetes</taxon>
        <taxon>Mycobacteriales</taxon>
        <taxon>Mycobacteriaceae</taxon>
        <taxon>Mycobacteroides</taxon>
    </lineage>
</organism>
<dbReference type="STRING" id="1578165.BKG68_14415"/>